<organism evidence="2 3">
    <name type="scientific">Reticulomyxa filosa</name>
    <dbReference type="NCBI Taxonomy" id="46433"/>
    <lineage>
        <taxon>Eukaryota</taxon>
        <taxon>Sar</taxon>
        <taxon>Rhizaria</taxon>
        <taxon>Retaria</taxon>
        <taxon>Foraminifera</taxon>
        <taxon>Monothalamids</taxon>
        <taxon>Reticulomyxidae</taxon>
        <taxon>Reticulomyxa</taxon>
    </lineage>
</organism>
<reference evidence="2 3" key="1">
    <citation type="journal article" date="2013" name="Curr. Biol.">
        <title>The Genome of the Foraminiferan Reticulomyxa filosa.</title>
        <authorList>
            <person name="Glockner G."/>
            <person name="Hulsmann N."/>
            <person name="Schleicher M."/>
            <person name="Noegel A.A."/>
            <person name="Eichinger L."/>
            <person name="Gallinger C."/>
            <person name="Pawlowski J."/>
            <person name="Sierra R."/>
            <person name="Euteneuer U."/>
            <person name="Pillet L."/>
            <person name="Moustafa A."/>
            <person name="Platzer M."/>
            <person name="Groth M."/>
            <person name="Szafranski K."/>
            <person name="Schliwa M."/>
        </authorList>
    </citation>
    <scope>NUCLEOTIDE SEQUENCE [LARGE SCALE GENOMIC DNA]</scope>
</reference>
<evidence type="ECO:0000313" key="2">
    <source>
        <dbReference type="EMBL" id="ETO31382.1"/>
    </source>
</evidence>
<dbReference type="EMBL" id="ASPP01004968">
    <property type="protein sequence ID" value="ETO31382.1"/>
    <property type="molecule type" value="Genomic_DNA"/>
</dbReference>
<accession>X6P1G4</accession>
<gene>
    <name evidence="2" type="ORF">RFI_05738</name>
</gene>
<comment type="caution">
    <text evidence="2">The sequence shown here is derived from an EMBL/GenBank/DDBJ whole genome shotgun (WGS) entry which is preliminary data.</text>
</comment>
<keyword evidence="3" id="KW-1185">Reference proteome</keyword>
<protein>
    <submittedName>
        <fullName evidence="2">Uncharacterized protein</fullName>
    </submittedName>
</protein>
<evidence type="ECO:0000313" key="3">
    <source>
        <dbReference type="Proteomes" id="UP000023152"/>
    </source>
</evidence>
<dbReference type="AlphaFoldDB" id="X6P1G4"/>
<proteinExistence type="predicted"/>
<keyword evidence="1" id="KW-0175">Coiled coil</keyword>
<feature type="coiled-coil region" evidence="1">
    <location>
        <begin position="103"/>
        <end position="130"/>
    </location>
</feature>
<dbReference type="Proteomes" id="UP000023152">
    <property type="component" value="Unassembled WGS sequence"/>
</dbReference>
<evidence type="ECO:0000256" key="1">
    <source>
        <dbReference type="SAM" id="Coils"/>
    </source>
</evidence>
<name>X6P1G4_RETFI</name>
<sequence>MQLLFSPYFQSTQKKEMGLNANPVSKKSTKGLLYLCVNCLSFVKIICCVCVNRTSPDDKKKICIYIELHSYMYLNLFPVLKNVKNNCLCFVTGAQQDPKILFFKIKKRKRKKMKKRKKKKKKEREKRKKDCSVVELSKKTSLYIFNILFKLGRGSTDNDNEKQQRFLNLVLGFALPDYLSQSNKQYLFPGYRCDDHSGTN</sequence>